<feature type="compositionally biased region" description="Polar residues" evidence="1">
    <location>
        <begin position="85"/>
        <end position="107"/>
    </location>
</feature>
<dbReference type="AlphaFoldDB" id="A0A9P5NYA1"/>
<gene>
    <name evidence="2" type="ORF">CPB84DRAFT_1821348</name>
</gene>
<keyword evidence="3" id="KW-1185">Reference proteome</keyword>
<feature type="compositionally biased region" description="Basic and acidic residues" evidence="1">
    <location>
        <begin position="139"/>
        <end position="159"/>
    </location>
</feature>
<evidence type="ECO:0000313" key="2">
    <source>
        <dbReference type="EMBL" id="KAF8910493.1"/>
    </source>
</evidence>
<feature type="region of interest" description="Disordered" evidence="1">
    <location>
        <begin position="1"/>
        <end position="26"/>
    </location>
</feature>
<dbReference type="Proteomes" id="UP000724874">
    <property type="component" value="Unassembled WGS sequence"/>
</dbReference>
<feature type="compositionally biased region" description="Polar residues" evidence="1">
    <location>
        <begin position="1"/>
        <end position="20"/>
    </location>
</feature>
<feature type="compositionally biased region" description="Basic residues" evidence="1">
    <location>
        <begin position="126"/>
        <end position="138"/>
    </location>
</feature>
<feature type="region of interest" description="Disordered" evidence="1">
    <location>
        <begin position="39"/>
        <end position="173"/>
    </location>
</feature>
<dbReference type="OrthoDB" id="10608107at2759"/>
<dbReference type="EMBL" id="JADNYJ010000006">
    <property type="protein sequence ID" value="KAF8910493.1"/>
    <property type="molecule type" value="Genomic_DNA"/>
</dbReference>
<organism evidence="2 3">
    <name type="scientific">Gymnopilus junonius</name>
    <name type="common">Spectacular rustgill mushroom</name>
    <name type="synonym">Gymnopilus spectabilis subsp. junonius</name>
    <dbReference type="NCBI Taxonomy" id="109634"/>
    <lineage>
        <taxon>Eukaryota</taxon>
        <taxon>Fungi</taxon>
        <taxon>Dikarya</taxon>
        <taxon>Basidiomycota</taxon>
        <taxon>Agaricomycotina</taxon>
        <taxon>Agaricomycetes</taxon>
        <taxon>Agaricomycetidae</taxon>
        <taxon>Agaricales</taxon>
        <taxon>Agaricineae</taxon>
        <taxon>Hymenogastraceae</taxon>
        <taxon>Gymnopilus</taxon>
    </lineage>
</organism>
<sequence length="202" mass="21406">MASSRPSNRPRNPTSKTSADANGDFSNLLPYQQCLATETAARKAAEQAVAAAAATSSSPPLSSNAPSLPRSAAANPPIQPDQRQEASSVGLPSSSMASNKRPSTTDPLSGDEGSSSSGGDEPSGKGKAKKKQRRKKKSRADQDSTRDHDGMHKDMHVMDIDDSDKDEPKEKRNVTADVKHFFKAMPRVPGHKSGQSCCESCL</sequence>
<name>A0A9P5NYA1_GYMJU</name>
<protein>
    <submittedName>
        <fullName evidence="2">Uncharacterized protein</fullName>
    </submittedName>
</protein>
<reference evidence="2" key="1">
    <citation type="submission" date="2020-11" db="EMBL/GenBank/DDBJ databases">
        <authorList>
            <consortium name="DOE Joint Genome Institute"/>
            <person name="Ahrendt S."/>
            <person name="Riley R."/>
            <person name="Andreopoulos W."/>
            <person name="LaButti K."/>
            <person name="Pangilinan J."/>
            <person name="Ruiz-duenas F.J."/>
            <person name="Barrasa J.M."/>
            <person name="Sanchez-Garcia M."/>
            <person name="Camarero S."/>
            <person name="Miyauchi S."/>
            <person name="Serrano A."/>
            <person name="Linde D."/>
            <person name="Babiker R."/>
            <person name="Drula E."/>
            <person name="Ayuso-Fernandez I."/>
            <person name="Pacheco R."/>
            <person name="Padilla G."/>
            <person name="Ferreira P."/>
            <person name="Barriuso J."/>
            <person name="Kellner H."/>
            <person name="Castanera R."/>
            <person name="Alfaro M."/>
            <person name="Ramirez L."/>
            <person name="Pisabarro A.G."/>
            <person name="Kuo A."/>
            <person name="Tritt A."/>
            <person name="Lipzen A."/>
            <person name="He G."/>
            <person name="Yan M."/>
            <person name="Ng V."/>
            <person name="Cullen D."/>
            <person name="Martin F."/>
            <person name="Rosso M.-N."/>
            <person name="Henrissat B."/>
            <person name="Hibbett D."/>
            <person name="Martinez A.T."/>
            <person name="Grigoriev I.V."/>
        </authorList>
    </citation>
    <scope>NUCLEOTIDE SEQUENCE</scope>
    <source>
        <strain evidence="2">AH 44721</strain>
    </source>
</reference>
<evidence type="ECO:0000256" key="1">
    <source>
        <dbReference type="SAM" id="MobiDB-lite"/>
    </source>
</evidence>
<comment type="caution">
    <text evidence="2">The sequence shown here is derived from an EMBL/GenBank/DDBJ whole genome shotgun (WGS) entry which is preliminary data.</text>
</comment>
<accession>A0A9P5NYA1</accession>
<proteinExistence type="predicted"/>
<feature type="compositionally biased region" description="Low complexity" evidence="1">
    <location>
        <begin position="110"/>
        <end position="120"/>
    </location>
</feature>
<evidence type="ECO:0000313" key="3">
    <source>
        <dbReference type="Proteomes" id="UP000724874"/>
    </source>
</evidence>
<feature type="compositionally biased region" description="Low complexity" evidence="1">
    <location>
        <begin position="46"/>
        <end position="76"/>
    </location>
</feature>